<proteinExistence type="predicted"/>
<sequence length="158" mass="17195">MAPHAGLYIWPGLSAAHNSTLPFGTFHPPYAGSGFWLNDSGSHSGASTIALRLAETLRHHDQSAKCEHGCQSLDINLSMIRRDSRQEKGNLRRGGAGKWTQLSEALEAAKRGHMGTKDTAERRCTRHSSESACFRRVGNPPQTIASGLGAKQYRGDQK</sequence>
<accession>A0AAV1GZV6</accession>
<name>A0AAV1GZV6_XYRNO</name>
<gene>
    <name evidence="2" type="ORF">XNOV1_A035597</name>
</gene>
<evidence type="ECO:0000313" key="2">
    <source>
        <dbReference type="EMBL" id="CAJ1078790.1"/>
    </source>
</evidence>
<dbReference type="EMBL" id="OY660881">
    <property type="protein sequence ID" value="CAJ1078790.1"/>
    <property type="molecule type" value="Genomic_DNA"/>
</dbReference>
<keyword evidence="3" id="KW-1185">Reference proteome</keyword>
<evidence type="ECO:0000313" key="3">
    <source>
        <dbReference type="Proteomes" id="UP001178508"/>
    </source>
</evidence>
<reference evidence="2" key="1">
    <citation type="submission" date="2023-08" db="EMBL/GenBank/DDBJ databases">
        <authorList>
            <person name="Alioto T."/>
            <person name="Alioto T."/>
            <person name="Gomez Garrido J."/>
        </authorList>
    </citation>
    <scope>NUCLEOTIDE SEQUENCE</scope>
</reference>
<dbReference type="AlphaFoldDB" id="A0AAV1GZV6"/>
<dbReference type="Proteomes" id="UP001178508">
    <property type="component" value="Chromosome 18"/>
</dbReference>
<evidence type="ECO:0000256" key="1">
    <source>
        <dbReference type="SAM" id="MobiDB-lite"/>
    </source>
</evidence>
<organism evidence="2 3">
    <name type="scientific">Xyrichtys novacula</name>
    <name type="common">Pearly razorfish</name>
    <name type="synonym">Hemipteronotus novacula</name>
    <dbReference type="NCBI Taxonomy" id="13765"/>
    <lineage>
        <taxon>Eukaryota</taxon>
        <taxon>Metazoa</taxon>
        <taxon>Chordata</taxon>
        <taxon>Craniata</taxon>
        <taxon>Vertebrata</taxon>
        <taxon>Euteleostomi</taxon>
        <taxon>Actinopterygii</taxon>
        <taxon>Neopterygii</taxon>
        <taxon>Teleostei</taxon>
        <taxon>Neoteleostei</taxon>
        <taxon>Acanthomorphata</taxon>
        <taxon>Eupercaria</taxon>
        <taxon>Labriformes</taxon>
        <taxon>Labridae</taxon>
        <taxon>Xyrichtys</taxon>
    </lineage>
</organism>
<protein>
    <submittedName>
        <fullName evidence="2">Uncharacterized protein</fullName>
    </submittedName>
</protein>
<feature type="region of interest" description="Disordered" evidence="1">
    <location>
        <begin position="137"/>
        <end position="158"/>
    </location>
</feature>